<evidence type="ECO:0000259" key="1">
    <source>
        <dbReference type="Pfam" id="PF12680"/>
    </source>
</evidence>
<dbReference type="EC" id="5.3.3.1" evidence="2"/>
<dbReference type="Gene3D" id="3.10.450.50">
    <property type="match status" value="1"/>
</dbReference>
<dbReference type="SUPFAM" id="SSF54427">
    <property type="entry name" value="NTF2-like"/>
    <property type="match status" value="1"/>
</dbReference>
<proteinExistence type="predicted"/>
<dbReference type="InterPro" id="IPR037401">
    <property type="entry name" value="SnoaL-like"/>
</dbReference>
<comment type="caution">
    <text evidence="2">The sequence shown here is derived from an EMBL/GenBank/DDBJ whole genome shotgun (WGS) entry which is preliminary data.</text>
</comment>
<reference evidence="3" key="1">
    <citation type="journal article" date="2019" name="Int. J. Syst. Evol. Microbiol.">
        <title>The Global Catalogue of Microorganisms (GCM) 10K type strain sequencing project: providing services to taxonomists for standard genome sequencing and annotation.</title>
        <authorList>
            <consortium name="The Broad Institute Genomics Platform"/>
            <consortium name="The Broad Institute Genome Sequencing Center for Infectious Disease"/>
            <person name="Wu L."/>
            <person name="Ma J."/>
        </authorList>
    </citation>
    <scope>NUCLEOTIDE SEQUENCE [LARGE SCALE GENOMIC DNA]</scope>
    <source>
        <strain evidence="3">NBRC 103632</strain>
    </source>
</reference>
<dbReference type="Proteomes" id="UP001595957">
    <property type="component" value="Unassembled WGS sequence"/>
</dbReference>
<gene>
    <name evidence="2" type="ORF">ACFO3E_09950</name>
</gene>
<feature type="domain" description="SnoaL-like" evidence="1">
    <location>
        <begin position="26"/>
        <end position="126"/>
    </location>
</feature>
<accession>A0ABV9EY55</accession>
<protein>
    <submittedName>
        <fullName evidence="2">Steroid Delta-isomerase</fullName>
        <ecNumber evidence="2">5.3.3.1</ecNumber>
    </submittedName>
</protein>
<dbReference type="CDD" id="cd00781">
    <property type="entry name" value="ketosteroid_isomerase"/>
    <property type="match status" value="1"/>
</dbReference>
<dbReference type="RefSeq" id="WP_066530786.1">
    <property type="nucleotide sequence ID" value="NZ_JBHSFZ010000017.1"/>
</dbReference>
<sequence>MTERSVSLGDTPASPPTHAQMRATLQAYVDRINAGDRDGVLTLFAPDAIIEDPLGSPPKSGEEIAAWFSDTVAFKTRIQPVAPIRGSHANAAALVFDVTFQPPEGPRLLIRSLDVCTFDAQGRITSLKAYWGPDDLEPAID</sequence>
<name>A0ABV9EY55_9SPHN</name>
<dbReference type="InterPro" id="IPR032710">
    <property type="entry name" value="NTF2-like_dom_sf"/>
</dbReference>
<keyword evidence="3" id="KW-1185">Reference proteome</keyword>
<dbReference type="InterPro" id="IPR039256">
    <property type="entry name" value="Ketosteroid_isomerase"/>
</dbReference>
<evidence type="ECO:0000313" key="2">
    <source>
        <dbReference type="EMBL" id="MFC4594510.1"/>
    </source>
</evidence>
<evidence type="ECO:0000313" key="3">
    <source>
        <dbReference type="Proteomes" id="UP001595957"/>
    </source>
</evidence>
<dbReference type="EMBL" id="JBHSFZ010000017">
    <property type="protein sequence ID" value="MFC4594510.1"/>
    <property type="molecule type" value="Genomic_DNA"/>
</dbReference>
<organism evidence="2 3">
    <name type="scientific">Sphingobium tyrosinilyticum</name>
    <dbReference type="NCBI Taxonomy" id="2715436"/>
    <lineage>
        <taxon>Bacteria</taxon>
        <taxon>Pseudomonadati</taxon>
        <taxon>Pseudomonadota</taxon>
        <taxon>Alphaproteobacteria</taxon>
        <taxon>Sphingomonadales</taxon>
        <taxon>Sphingomonadaceae</taxon>
        <taxon>Sphingobium</taxon>
    </lineage>
</organism>
<keyword evidence="2" id="KW-0413">Isomerase</keyword>
<dbReference type="Pfam" id="PF12680">
    <property type="entry name" value="SnoaL_2"/>
    <property type="match status" value="1"/>
</dbReference>
<dbReference type="GO" id="GO:0004769">
    <property type="term" value="F:steroid Delta-isomerase activity"/>
    <property type="evidence" value="ECO:0007669"/>
    <property type="project" value="UniProtKB-EC"/>
</dbReference>